<gene>
    <name evidence="1" type="ORF">BHAOGJBA_4191</name>
</gene>
<sequence length="103" mass="11770">MREAAAPQTKPCILPALQAAPIQREANRLIDQMRLRRDLIGKKFAVTDLDIDLSGSAMKVKPGDHEKARRLSESNEEVGACFPYFRTRMEQLRAEYDRLAARR</sequence>
<evidence type="ECO:0000313" key="1">
    <source>
        <dbReference type="EMBL" id="GJD90649.1"/>
    </source>
</evidence>
<accession>A0AAV4ZQ45</accession>
<dbReference type="EMBL" id="BPQO01000020">
    <property type="protein sequence ID" value="GJD90649.1"/>
    <property type="molecule type" value="Genomic_DNA"/>
</dbReference>
<organism evidence="1 2">
    <name type="scientific">Methylobacterium hispanicum</name>
    <dbReference type="NCBI Taxonomy" id="270350"/>
    <lineage>
        <taxon>Bacteria</taxon>
        <taxon>Pseudomonadati</taxon>
        <taxon>Pseudomonadota</taxon>
        <taxon>Alphaproteobacteria</taxon>
        <taxon>Hyphomicrobiales</taxon>
        <taxon>Methylobacteriaceae</taxon>
        <taxon>Methylobacterium</taxon>
    </lineage>
</organism>
<comment type="caution">
    <text evidence="1">The sequence shown here is derived from an EMBL/GenBank/DDBJ whole genome shotgun (WGS) entry which is preliminary data.</text>
</comment>
<proteinExistence type="predicted"/>
<protein>
    <submittedName>
        <fullName evidence="1">Uncharacterized protein</fullName>
    </submittedName>
</protein>
<reference evidence="1" key="2">
    <citation type="submission" date="2021-08" db="EMBL/GenBank/DDBJ databases">
        <authorList>
            <person name="Tani A."/>
            <person name="Ola A."/>
            <person name="Ogura Y."/>
            <person name="Katsura K."/>
            <person name="Hayashi T."/>
        </authorList>
    </citation>
    <scope>NUCLEOTIDE SEQUENCE</scope>
    <source>
        <strain evidence="1">DSM 16372</strain>
    </source>
</reference>
<evidence type="ECO:0000313" key="2">
    <source>
        <dbReference type="Proteomes" id="UP001055247"/>
    </source>
</evidence>
<reference evidence="1" key="1">
    <citation type="journal article" date="2016" name="Front. Microbiol.">
        <title>Genome Sequence of the Piezophilic, Mesophilic Sulfate-Reducing Bacterium Desulfovibrio indicus J2T.</title>
        <authorList>
            <person name="Cao J."/>
            <person name="Maignien L."/>
            <person name="Shao Z."/>
            <person name="Alain K."/>
            <person name="Jebbar M."/>
        </authorList>
    </citation>
    <scope>NUCLEOTIDE SEQUENCE</scope>
    <source>
        <strain evidence="1">DSM 16372</strain>
    </source>
</reference>
<keyword evidence="2" id="KW-1185">Reference proteome</keyword>
<dbReference type="AlphaFoldDB" id="A0AAV4ZQ45"/>
<dbReference type="Proteomes" id="UP001055247">
    <property type="component" value="Unassembled WGS sequence"/>
</dbReference>
<name>A0AAV4ZQ45_9HYPH</name>